<feature type="transmembrane region" description="Helical" evidence="1">
    <location>
        <begin position="49"/>
        <end position="66"/>
    </location>
</feature>
<evidence type="ECO:0000256" key="1">
    <source>
        <dbReference type="SAM" id="Phobius"/>
    </source>
</evidence>
<feature type="transmembrane region" description="Helical" evidence="1">
    <location>
        <begin position="197"/>
        <end position="217"/>
    </location>
</feature>
<keyword evidence="1" id="KW-0472">Membrane</keyword>
<keyword evidence="1" id="KW-0812">Transmembrane</keyword>
<proteinExistence type="predicted"/>
<evidence type="ECO:0000313" key="2">
    <source>
        <dbReference type="EMBL" id="MDQ4215868.1"/>
    </source>
</evidence>
<keyword evidence="3" id="KW-1185">Reference proteome</keyword>
<dbReference type="RefSeq" id="WP_308490818.1">
    <property type="nucleotide sequence ID" value="NZ_JAVFCB010000017.1"/>
</dbReference>
<sequence length="264" mass="27299">MILAGFVLLSIGLADILRRFLRGAAFWIGVAIAALLLLVVGVLGAACTYAAIGIVLAVLWAWLFPLDGQPRLSFWPAVLLAVLVAASVAIMPARASTGLFDGRWLATPVGPVGFDLLVLGVGVFAALLETGNVIVRAALTEEEASLPADVVPAEIAMVQPPVILGPGTPTAPTPSSHVPVADPGFRGGRLIGPLERVLVLLLTLVAAYALLAAMLAAKGIVRFPEISRDGASGARAEYFLVGSLVSWVVALGGAMLLWWATRAA</sequence>
<accession>A0ABU0XMP2</accession>
<gene>
    <name evidence="2" type="ORF">RBR11_18280</name>
</gene>
<keyword evidence="1" id="KW-1133">Transmembrane helix</keyword>
<feature type="transmembrane region" description="Helical" evidence="1">
    <location>
        <begin position="72"/>
        <end position="93"/>
    </location>
</feature>
<feature type="transmembrane region" description="Helical" evidence="1">
    <location>
        <begin position="24"/>
        <end position="42"/>
    </location>
</feature>
<feature type="transmembrane region" description="Helical" evidence="1">
    <location>
        <begin position="105"/>
        <end position="128"/>
    </location>
</feature>
<dbReference type="EMBL" id="JAVFCB010000017">
    <property type="protein sequence ID" value="MDQ4215868.1"/>
    <property type="molecule type" value="Genomic_DNA"/>
</dbReference>
<dbReference type="Proteomes" id="UP001230289">
    <property type="component" value="Unassembled WGS sequence"/>
</dbReference>
<feature type="transmembrane region" description="Helical" evidence="1">
    <location>
        <begin position="238"/>
        <end position="260"/>
    </location>
</feature>
<comment type="caution">
    <text evidence="2">The sequence shown here is derived from an EMBL/GenBank/DDBJ whole genome shotgun (WGS) entry which is preliminary data.</text>
</comment>
<evidence type="ECO:0000313" key="3">
    <source>
        <dbReference type="Proteomes" id="UP001230289"/>
    </source>
</evidence>
<protein>
    <submittedName>
        <fullName evidence="2">Uncharacterized protein</fullName>
    </submittedName>
</protein>
<organism evidence="2 3">
    <name type="scientific">Microbacterium capsulatum</name>
    <dbReference type="NCBI Taxonomy" id="3041921"/>
    <lineage>
        <taxon>Bacteria</taxon>
        <taxon>Bacillati</taxon>
        <taxon>Actinomycetota</taxon>
        <taxon>Actinomycetes</taxon>
        <taxon>Micrococcales</taxon>
        <taxon>Microbacteriaceae</taxon>
        <taxon>Microbacterium</taxon>
    </lineage>
</organism>
<name>A0ABU0XMP2_9MICO</name>
<reference evidence="2 3" key="1">
    <citation type="submission" date="2023-08" db="EMBL/GenBank/DDBJ databases">
        <title>Microbacterium sp. nov., isolated from a waste landfill.</title>
        <authorList>
            <person name="Wen W."/>
        </authorList>
    </citation>
    <scope>NUCLEOTIDE SEQUENCE [LARGE SCALE GENOMIC DNA]</scope>
    <source>
        <strain evidence="2 3">ASV81</strain>
    </source>
</reference>